<evidence type="ECO:0000256" key="2">
    <source>
        <dbReference type="ARBA" id="ARBA00022771"/>
    </source>
</evidence>
<feature type="compositionally biased region" description="Basic and acidic residues" evidence="5">
    <location>
        <begin position="424"/>
        <end position="433"/>
    </location>
</feature>
<feature type="region of interest" description="Disordered" evidence="5">
    <location>
        <begin position="356"/>
        <end position="469"/>
    </location>
</feature>
<keyword evidence="1" id="KW-0479">Metal-binding</keyword>
<dbReference type="Pfam" id="PF04434">
    <property type="entry name" value="SWIM"/>
    <property type="match status" value="1"/>
</dbReference>
<dbReference type="PROSITE" id="PS50966">
    <property type="entry name" value="ZF_SWIM"/>
    <property type="match status" value="1"/>
</dbReference>
<evidence type="ECO:0000256" key="1">
    <source>
        <dbReference type="ARBA" id="ARBA00022723"/>
    </source>
</evidence>
<reference evidence="7 8" key="1">
    <citation type="submission" date="2017-09" db="EMBL/GenBank/DDBJ databases">
        <authorList>
            <consortium name="International Durum Wheat Genome Sequencing Consortium (IDWGSC)"/>
            <person name="Milanesi L."/>
        </authorList>
    </citation>
    <scope>NUCLEOTIDE SEQUENCE [LARGE SCALE GENOMIC DNA]</scope>
    <source>
        <strain evidence="8">cv. Svevo</strain>
    </source>
</reference>
<proteinExistence type="predicted"/>
<feature type="domain" description="SWIM-type" evidence="6">
    <location>
        <begin position="222"/>
        <end position="254"/>
    </location>
</feature>
<gene>
    <name evidence="7" type="ORF">TRITD_2Av1G264510</name>
</gene>
<name>A0A9R1RD40_TRITD</name>
<dbReference type="AlphaFoldDB" id="A0A9R1RD40"/>
<dbReference type="SMART" id="SM00575">
    <property type="entry name" value="ZnF_PMZ"/>
    <property type="match status" value="1"/>
</dbReference>
<evidence type="ECO:0000256" key="5">
    <source>
        <dbReference type="SAM" id="MobiDB-lite"/>
    </source>
</evidence>
<feature type="compositionally biased region" description="Basic residues" evidence="5">
    <location>
        <begin position="414"/>
        <end position="423"/>
    </location>
</feature>
<evidence type="ECO:0000313" key="7">
    <source>
        <dbReference type="EMBL" id="VAH37005.1"/>
    </source>
</evidence>
<accession>A0A9R1RD40</accession>
<dbReference type="InterPro" id="IPR018289">
    <property type="entry name" value="MULE_transposase_dom"/>
</dbReference>
<protein>
    <recommendedName>
        <fullName evidence="6">SWIM-type domain-containing protein</fullName>
    </recommendedName>
</protein>
<dbReference type="Proteomes" id="UP000324705">
    <property type="component" value="Chromosome 2A"/>
</dbReference>
<dbReference type="EMBL" id="LT934113">
    <property type="protein sequence ID" value="VAH37005.1"/>
    <property type="molecule type" value="Genomic_DNA"/>
</dbReference>
<evidence type="ECO:0000256" key="3">
    <source>
        <dbReference type="ARBA" id="ARBA00022833"/>
    </source>
</evidence>
<dbReference type="PANTHER" id="PTHR31973">
    <property type="entry name" value="POLYPROTEIN, PUTATIVE-RELATED"/>
    <property type="match status" value="1"/>
</dbReference>
<keyword evidence="3" id="KW-0862">Zinc</keyword>
<dbReference type="Gramene" id="TRITD2Av1G264510.1">
    <property type="protein sequence ID" value="TRITD2Av1G264510.1"/>
    <property type="gene ID" value="TRITD2Av1G264510"/>
</dbReference>
<organism evidence="7 8">
    <name type="scientific">Triticum turgidum subsp. durum</name>
    <name type="common">Durum wheat</name>
    <name type="synonym">Triticum durum</name>
    <dbReference type="NCBI Taxonomy" id="4567"/>
    <lineage>
        <taxon>Eukaryota</taxon>
        <taxon>Viridiplantae</taxon>
        <taxon>Streptophyta</taxon>
        <taxon>Embryophyta</taxon>
        <taxon>Tracheophyta</taxon>
        <taxon>Spermatophyta</taxon>
        <taxon>Magnoliopsida</taxon>
        <taxon>Liliopsida</taxon>
        <taxon>Poales</taxon>
        <taxon>Poaceae</taxon>
        <taxon>BOP clade</taxon>
        <taxon>Pooideae</taxon>
        <taxon>Triticodae</taxon>
        <taxon>Triticeae</taxon>
        <taxon>Triticinae</taxon>
        <taxon>Triticum</taxon>
    </lineage>
</organism>
<keyword evidence="8" id="KW-1185">Reference proteome</keyword>
<evidence type="ECO:0000259" key="6">
    <source>
        <dbReference type="PROSITE" id="PS50966"/>
    </source>
</evidence>
<keyword evidence="2 4" id="KW-0863">Zinc-finger</keyword>
<dbReference type="InterPro" id="IPR006564">
    <property type="entry name" value="Znf_PMZ"/>
</dbReference>
<sequence>MYPLCFEIFDSETNENWIWFMQLLRQAIGSPRGLAISTDAGQAVMTGVNEVFPKVEHMECMFHLVSNFKKKYHGKVFDDHLWVAAYSWNKYIFEKNWVAMETAKPAATTYLRKWHTRLWTRSQFSTICKVDYVTNNLAECFNKWIKHHKSLNLDDLMDKLRQMIMIMWNRRRKVAKKLASLLILPHIMKKLNAKSRELNLEVVESSEEVAEVTQLGGNGFRFVVNLHDNTCSCRQWQVSGLPCKHALAFITSLVNAHIQNYVDSYYSIDKFRAAYGQLIPAMCDKTQWPESNHGFFMHPPLLKVVAGRPQTERHKGCGEKKRKSSQHLYPICKEYGHHWHKCKKGNKDDIAAFMAVREPPKKRRKTTKTSESSIVPRGDDAPTAAMYFPPSQNLETTTKKKGKHNQTLETTNKKNAKGGKRATRKMELAKKDQNNLMVPFDSPAMGTRSKRAYPTSPAMGTRSKRRLSL</sequence>
<evidence type="ECO:0000256" key="4">
    <source>
        <dbReference type="PROSITE-ProRule" id="PRU00325"/>
    </source>
</evidence>
<dbReference type="OMA" id="QHICDEV"/>
<dbReference type="InterPro" id="IPR007527">
    <property type="entry name" value="Znf_SWIM"/>
</dbReference>
<evidence type="ECO:0000313" key="8">
    <source>
        <dbReference type="Proteomes" id="UP000324705"/>
    </source>
</evidence>
<dbReference type="PANTHER" id="PTHR31973:SF187">
    <property type="entry name" value="MUTATOR TRANSPOSASE MUDRA PROTEIN"/>
    <property type="match status" value="1"/>
</dbReference>
<dbReference type="Pfam" id="PF10551">
    <property type="entry name" value="MULE"/>
    <property type="match status" value="1"/>
</dbReference>
<dbReference type="GO" id="GO:0008270">
    <property type="term" value="F:zinc ion binding"/>
    <property type="evidence" value="ECO:0007669"/>
    <property type="project" value="UniProtKB-KW"/>
</dbReference>